<evidence type="ECO:0000313" key="2">
    <source>
        <dbReference type="EMBL" id="MFL0248696.1"/>
    </source>
</evidence>
<name>A0ABW8T970_9CLOT</name>
<dbReference type="EMBL" id="JBJHZZ010000026">
    <property type="protein sequence ID" value="MFL0248696.1"/>
    <property type="molecule type" value="Genomic_DNA"/>
</dbReference>
<organism evidence="2 3">
    <name type="scientific">Candidatus Clostridium stratigraminis</name>
    <dbReference type="NCBI Taxonomy" id="3381661"/>
    <lineage>
        <taxon>Bacteria</taxon>
        <taxon>Bacillati</taxon>
        <taxon>Bacillota</taxon>
        <taxon>Clostridia</taxon>
        <taxon>Eubacteriales</taxon>
        <taxon>Clostridiaceae</taxon>
        <taxon>Clostridium</taxon>
    </lineage>
</organism>
<evidence type="ECO:0000256" key="1">
    <source>
        <dbReference type="SAM" id="Phobius"/>
    </source>
</evidence>
<feature type="non-terminal residue" evidence="2">
    <location>
        <position position="1"/>
    </location>
</feature>
<keyword evidence="1" id="KW-0472">Membrane</keyword>
<keyword evidence="1" id="KW-0812">Transmembrane</keyword>
<evidence type="ECO:0000313" key="3">
    <source>
        <dbReference type="Proteomes" id="UP001623591"/>
    </source>
</evidence>
<keyword evidence="1" id="KW-1133">Transmembrane helix</keyword>
<sequence>HCRHVLPFLYFIMFGFLCLHYYTNTNTDNLTYTYFESQFHWILKFDENSVIRKLNKYGYDLKQINSKLPDNIKVYAGSENKYFVLLSKDRIVSIRKGFNEVDDAKFLSIVYNKLFKD</sequence>
<gene>
    <name evidence="2" type="ORF">ACJDUG_17275</name>
</gene>
<reference evidence="2 3" key="1">
    <citation type="submission" date="2024-11" db="EMBL/GenBank/DDBJ databases">
        <authorList>
            <person name="Heng Y.C."/>
            <person name="Lim A.C.H."/>
            <person name="Lee J.K.Y."/>
            <person name="Kittelmann S."/>
        </authorList>
    </citation>
    <scope>NUCLEOTIDE SEQUENCE [LARGE SCALE GENOMIC DNA]</scope>
    <source>
        <strain evidence="2 3">WILCCON 0185</strain>
    </source>
</reference>
<protein>
    <submittedName>
        <fullName evidence="2">Uncharacterized protein</fullName>
    </submittedName>
</protein>
<proteinExistence type="predicted"/>
<comment type="caution">
    <text evidence="2">The sequence shown here is derived from an EMBL/GenBank/DDBJ whole genome shotgun (WGS) entry which is preliminary data.</text>
</comment>
<accession>A0ABW8T970</accession>
<dbReference type="Proteomes" id="UP001623591">
    <property type="component" value="Unassembled WGS sequence"/>
</dbReference>
<keyword evidence="3" id="KW-1185">Reference proteome</keyword>
<feature type="transmembrane region" description="Helical" evidence="1">
    <location>
        <begin position="5"/>
        <end position="23"/>
    </location>
</feature>